<keyword evidence="2" id="KW-1185">Reference proteome</keyword>
<accession>A0ABP0HE88</accession>
<proteinExistence type="predicted"/>
<name>A0ABP0HE88_9DINO</name>
<comment type="caution">
    <text evidence="1">The sequence shown here is derived from an EMBL/GenBank/DDBJ whole genome shotgun (WGS) entry which is preliminary data.</text>
</comment>
<protein>
    <submittedName>
        <fullName evidence="1">Uncharacterized protein</fullName>
    </submittedName>
</protein>
<evidence type="ECO:0000313" key="2">
    <source>
        <dbReference type="Proteomes" id="UP001642464"/>
    </source>
</evidence>
<reference evidence="1 2" key="1">
    <citation type="submission" date="2024-02" db="EMBL/GenBank/DDBJ databases">
        <authorList>
            <person name="Chen Y."/>
            <person name="Shah S."/>
            <person name="Dougan E. K."/>
            <person name="Thang M."/>
            <person name="Chan C."/>
        </authorList>
    </citation>
    <scope>NUCLEOTIDE SEQUENCE [LARGE SCALE GENOMIC DNA]</scope>
</reference>
<organism evidence="1 2">
    <name type="scientific">Durusdinium trenchii</name>
    <dbReference type="NCBI Taxonomy" id="1381693"/>
    <lineage>
        <taxon>Eukaryota</taxon>
        <taxon>Sar</taxon>
        <taxon>Alveolata</taxon>
        <taxon>Dinophyceae</taxon>
        <taxon>Suessiales</taxon>
        <taxon>Symbiodiniaceae</taxon>
        <taxon>Durusdinium</taxon>
    </lineage>
</organism>
<evidence type="ECO:0000313" key="1">
    <source>
        <dbReference type="EMBL" id="CAK8988541.1"/>
    </source>
</evidence>
<gene>
    <name evidence="1" type="ORF">SCF082_LOCUS1431</name>
</gene>
<dbReference type="EMBL" id="CAXAMM010000692">
    <property type="protein sequence ID" value="CAK8988541.1"/>
    <property type="molecule type" value="Genomic_DNA"/>
</dbReference>
<dbReference type="Proteomes" id="UP001642464">
    <property type="component" value="Unassembled WGS sequence"/>
</dbReference>
<sequence length="517" mass="56376">MAATPAECPAELVTLLDGCYDDGPFPGKTVKTFISLAGSEKMKQILPFAVEGVCYAGSDGAVANASCLLALMICAVGACSEMVQLPKHVLEQLAAIQAKQHVGLDPLLIASMVENLGAVASCSTEAERMGQVKKIKEQFNAHMVLNKSARLEGSLETIVSKCLTAPRQLLDQLRCDCSEFSFSGPFSYGLFSFAGFWPGHYSRDVAHAEWKQLFQASLESSMKTREHVVGKFKSSGKALSVAEAILACKRFVLSETIAKHILDGKPKVLEIWRREVDEGRHNASLEAMYTHDLQEDWTIRNNARESLCTLIPGLRSLLMNEMLQLEASVSADATRPNSAASFHTMVEAEWKSYQSFFGDLAQRFNQSIEAQKAKEAQNQKELKGNALAHLFGVSDDGDEAQVDQNAVRGGLARCHVMPSADLPVRGPLLAQQFLRRWCAERNLNGESVASLVICDYSGKSKLGAAHVTNVATFFANLAWPKLVFPPDVTGQAGNKSKVQLAWILTTLLHGIPLCIIM</sequence>